<keyword evidence="1" id="KW-0472">Membrane</keyword>
<feature type="transmembrane region" description="Helical" evidence="1">
    <location>
        <begin position="203"/>
        <end position="229"/>
    </location>
</feature>
<feature type="transmembrane region" description="Helical" evidence="1">
    <location>
        <begin position="152"/>
        <end position="170"/>
    </location>
</feature>
<keyword evidence="1" id="KW-0812">Transmembrane</keyword>
<proteinExistence type="predicted"/>
<sequence length="252" mass="27261">MNFKEAFWVTTAIALPATAVCCFVDVPRGIALYMLAALLGFLALVGNINWNRTARLGASMVVARNVPGVQHVTEDWVDNAPEKSPRETPRPMPGFMTRWFTKPREASGSVVLVIAGIVCGLIVTAVIGIHDLNVEAAKEGWVLPLRGVRDSLMTQAFLMAIPFAIWGAMLGGIMTSAYYRIAIAICVFVFAYLGVMVSFGTGFIFPVLSAAICTGTAGGLIGVIGGLGFDLSMVEETNDPLEREKRRLDRYR</sequence>
<protein>
    <submittedName>
        <fullName evidence="2">Uncharacterized protein</fullName>
    </submittedName>
</protein>
<gene>
    <name evidence="2" type="ORF">C5Y83_15495</name>
</gene>
<dbReference type="RefSeq" id="WP_105330624.1">
    <property type="nucleotide sequence ID" value="NZ_PUHY01000010.1"/>
</dbReference>
<feature type="transmembrane region" description="Helical" evidence="1">
    <location>
        <begin position="177"/>
        <end position="197"/>
    </location>
</feature>
<dbReference type="EMBL" id="PUHY01000010">
    <property type="protein sequence ID" value="PQO34894.1"/>
    <property type="molecule type" value="Genomic_DNA"/>
</dbReference>
<name>A0A2S8FST7_9BACT</name>
<comment type="caution">
    <text evidence="2">The sequence shown here is derived from an EMBL/GenBank/DDBJ whole genome shotgun (WGS) entry which is preliminary data.</text>
</comment>
<dbReference type="AlphaFoldDB" id="A0A2S8FST7"/>
<dbReference type="Proteomes" id="UP000238322">
    <property type="component" value="Unassembled WGS sequence"/>
</dbReference>
<reference evidence="2 3" key="1">
    <citation type="submission" date="2018-02" db="EMBL/GenBank/DDBJ databases">
        <title>Comparative genomes isolates from brazilian mangrove.</title>
        <authorList>
            <person name="Araujo J.E."/>
            <person name="Taketani R.G."/>
            <person name="Silva M.C.P."/>
            <person name="Loureco M.V."/>
            <person name="Andreote F.D."/>
        </authorList>
    </citation>
    <scope>NUCLEOTIDE SEQUENCE [LARGE SCALE GENOMIC DNA]</scope>
    <source>
        <strain evidence="2 3">Hex-1 MGV</strain>
    </source>
</reference>
<organism evidence="2 3">
    <name type="scientific">Blastopirellula marina</name>
    <dbReference type="NCBI Taxonomy" id="124"/>
    <lineage>
        <taxon>Bacteria</taxon>
        <taxon>Pseudomonadati</taxon>
        <taxon>Planctomycetota</taxon>
        <taxon>Planctomycetia</taxon>
        <taxon>Pirellulales</taxon>
        <taxon>Pirellulaceae</taxon>
        <taxon>Blastopirellula</taxon>
    </lineage>
</organism>
<evidence type="ECO:0000313" key="2">
    <source>
        <dbReference type="EMBL" id="PQO34894.1"/>
    </source>
</evidence>
<evidence type="ECO:0000313" key="3">
    <source>
        <dbReference type="Proteomes" id="UP000238322"/>
    </source>
</evidence>
<keyword evidence="1" id="KW-1133">Transmembrane helix</keyword>
<feature type="transmembrane region" description="Helical" evidence="1">
    <location>
        <begin position="29"/>
        <end position="50"/>
    </location>
</feature>
<accession>A0A2S8FST7</accession>
<feature type="transmembrane region" description="Helical" evidence="1">
    <location>
        <begin position="110"/>
        <end position="132"/>
    </location>
</feature>
<evidence type="ECO:0000256" key="1">
    <source>
        <dbReference type="SAM" id="Phobius"/>
    </source>
</evidence>